<gene>
    <name evidence="2" type="ORF">FA13DRAFT_1718721</name>
</gene>
<dbReference type="EMBL" id="QPFP01000187">
    <property type="protein sequence ID" value="TEB19502.1"/>
    <property type="molecule type" value="Genomic_DNA"/>
</dbReference>
<sequence length="217" mass="23655">MSSSVPRENQGVSVTLAMRELNALILSAVDTRVSLILAAAKDSYETVTCSTCDGTGYVLMPTEDYVHCRSFNEGSSVPSRPNTPDNYTPPPSTCPNSPEVTLDVDEDEEMAVFLSLRRTGQTEDSNMPTDVPSAGPIPTVTPLAPTPVVAAPTPPFALDRWTRSSRHPAALYAYPWLEPSQPRPPSPVARRRCFTTPNHGRYYSVNRGIRVGVFSGW</sequence>
<evidence type="ECO:0000313" key="2">
    <source>
        <dbReference type="EMBL" id="TEB19502.1"/>
    </source>
</evidence>
<dbReference type="Proteomes" id="UP000298030">
    <property type="component" value="Unassembled WGS sequence"/>
</dbReference>
<protein>
    <submittedName>
        <fullName evidence="2">Uncharacterized protein</fullName>
    </submittedName>
</protein>
<feature type="region of interest" description="Disordered" evidence="1">
    <location>
        <begin position="73"/>
        <end position="97"/>
    </location>
</feature>
<reference evidence="2 3" key="1">
    <citation type="journal article" date="2019" name="Nat. Ecol. Evol.">
        <title>Megaphylogeny resolves global patterns of mushroom evolution.</title>
        <authorList>
            <person name="Varga T."/>
            <person name="Krizsan K."/>
            <person name="Foldi C."/>
            <person name="Dima B."/>
            <person name="Sanchez-Garcia M."/>
            <person name="Sanchez-Ramirez S."/>
            <person name="Szollosi G.J."/>
            <person name="Szarkandi J.G."/>
            <person name="Papp V."/>
            <person name="Albert L."/>
            <person name="Andreopoulos W."/>
            <person name="Angelini C."/>
            <person name="Antonin V."/>
            <person name="Barry K.W."/>
            <person name="Bougher N.L."/>
            <person name="Buchanan P."/>
            <person name="Buyck B."/>
            <person name="Bense V."/>
            <person name="Catcheside P."/>
            <person name="Chovatia M."/>
            <person name="Cooper J."/>
            <person name="Damon W."/>
            <person name="Desjardin D."/>
            <person name="Finy P."/>
            <person name="Geml J."/>
            <person name="Haridas S."/>
            <person name="Hughes K."/>
            <person name="Justo A."/>
            <person name="Karasinski D."/>
            <person name="Kautmanova I."/>
            <person name="Kiss B."/>
            <person name="Kocsube S."/>
            <person name="Kotiranta H."/>
            <person name="LaButti K.M."/>
            <person name="Lechner B.E."/>
            <person name="Liimatainen K."/>
            <person name="Lipzen A."/>
            <person name="Lukacs Z."/>
            <person name="Mihaltcheva S."/>
            <person name="Morgado L.N."/>
            <person name="Niskanen T."/>
            <person name="Noordeloos M.E."/>
            <person name="Ohm R.A."/>
            <person name="Ortiz-Santana B."/>
            <person name="Ovrebo C."/>
            <person name="Racz N."/>
            <person name="Riley R."/>
            <person name="Savchenko A."/>
            <person name="Shiryaev A."/>
            <person name="Soop K."/>
            <person name="Spirin V."/>
            <person name="Szebenyi C."/>
            <person name="Tomsovsky M."/>
            <person name="Tulloss R.E."/>
            <person name="Uehling J."/>
            <person name="Grigoriev I.V."/>
            <person name="Vagvolgyi C."/>
            <person name="Papp T."/>
            <person name="Martin F.M."/>
            <person name="Miettinen O."/>
            <person name="Hibbett D.S."/>
            <person name="Nagy L.G."/>
        </authorList>
    </citation>
    <scope>NUCLEOTIDE SEQUENCE [LARGE SCALE GENOMIC DNA]</scope>
    <source>
        <strain evidence="2 3">FP101781</strain>
    </source>
</reference>
<organism evidence="2 3">
    <name type="scientific">Coprinellus micaceus</name>
    <name type="common">Glistening ink-cap mushroom</name>
    <name type="synonym">Coprinus micaceus</name>
    <dbReference type="NCBI Taxonomy" id="71717"/>
    <lineage>
        <taxon>Eukaryota</taxon>
        <taxon>Fungi</taxon>
        <taxon>Dikarya</taxon>
        <taxon>Basidiomycota</taxon>
        <taxon>Agaricomycotina</taxon>
        <taxon>Agaricomycetes</taxon>
        <taxon>Agaricomycetidae</taxon>
        <taxon>Agaricales</taxon>
        <taxon>Agaricineae</taxon>
        <taxon>Psathyrellaceae</taxon>
        <taxon>Coprinellus</taxon>
    </lineage>
</organism>
<feature type="compositionally biased region" description="Polar residues" evidence="1">
    <location>
        <begin position="73"/>
        <end position="86"/>
    </location>
</feature>
<evidence type="ECO:0000256" key="1">
    <source>
        <dbReference type="SAM" id="MobiDB-lite"/>
    </source>
</evidence>
<dbReference type="AlphaFoldDB" id="A0A4Y7SDA9"/>
<comment type="caution">
    <text evidence="2">The sequence shown here is derived from an EMBL/GenBank/DDBJ whole genome shotgun (WGS) entry which is preliminary data.</text>
</comment>
<keyword evidence="3" id="KW-1185">Reference proteome</keyword>
<proteinExistence type="predicted"/>
<accession>A0A4Y7SDA9</accession>
<evidence type="ECO:0000313" key="3">
    <source>
        <dbReference type="Proteomes" id="UP000298030"/>
    </source>
</evidence>
<name>A0A4Y7SDA9_COPMI</name>